<dbReference type="Proteomes" id="UP000785679">
    <property type="component" value="Unassembled WGS sequence"/>
</dbReference>
<dbReference type="InterPro" id="IPR008733">
    <property type="entry name" value="PEX11"/>
</dbReference>
<reference evidence="6" key="1">
    <citation type="submission" date="2019-06" db="EMBL/GenBank/DDBJ databases">
        <authorList>
            <person name="Zheng W."/>
        </authorList>
    </citation>
    <scope>NUCLEOTIDE SEQUENCE</scope>
    <source>
        <strain evidence="6">QDHG01</strain>
    </source>
</reference>
<evidence type="ECO:0000256" key="2">
    <source>
        <dbReference type="ARBA" id="ARBA00023136"/>
    </source>
</evidence>
<dbReference type="Pfam" id="PF05648">
    <property type="entry name" value="PEX11"/>
    <property type="match status" value="1"/>
</dbReference>
<feature type="transmembrane region" description="Helical" evidence="5">
    <location>
        <begin position="229"/>
        <end position="250"/>
    </location>
</feature>
<dbReference type="EMBL" id="RRYP01013475">
    <property type="protein sequence ID" value="TNV76493.1"/>
    <property type="molecule type" value="Genomic_DNA"/>
</dbReference>
<gene>
    <name evidence="6" type="ORF">FGO68_gene14812</name>
</gene>
<dbReference type="PANTHER" id="PTHR12652">
    <property type="entry name" value="PEROXISOMAL BIOGENESIS FACTOR 11"/>
    <property type="match status" value="1"/>
</dbReference>
<dbReference type="GO" id="GO:0016559">
    <property type="term" value="P:peroxisome fission"/>
    <property type="evidence" value="ECO:0007669"/>
    <property type="project" value="InterPro"/>
</dbReference>
<protein>
    <submittedName>
        <fullName evidence="6">Uncharacterized protein</fullName>
    </submittedName>
</protein>
<accession>A0A8J8NJW0</accession>
<evidence type="ECO:0000256" key="4">
    <source>
        <dbReference type="ARBA" id="ARBA00046271"/>
    </source>
</evidence>
<comment type="subcellular location">
    <subcellularLocation>
        <location evidence="4">Peroxisome membrane</location>
    </subcellularLocation>
</comment>
<dbReference type="GO" id="GO:0005778">
    <property type="term" value="C:peroxisomal membrane"/>
    <property type="evidence" value="ECO:0007669"/>
    <property type="project" value="UniProtKB-SubCell"/>
</dbReference>
<evidence type="ECO:0000256" key="1">
    <source>
        <dbReference type="ARBA" id="ARBA00022593"/>
    </source>
</evidence>
<comment type="caution">
    <text evidence="6">The sequence shown here is derived from an EMBL/GenBank/DDBJ whole genome shotgun (WGS) entry which is preliminary data.</text>
</comment>
<dbReference type="OrthoDB" id="411017at2759"/>
<dbReference type="PANTHER" id="PTHR12652:SF50">
    <property type="entry name" value="PEROXIN 11"/>
    <property type="match status" value="1"/>
</dbReference>
<evidence type="ECO:0000256" key="5">
    <source>
        <dbReference type="SAM" id="Phobius"/>
    </source>
</evidence>
<dbReference type="AlphaFoldDB" id="A0A8J8NJW0"/>
<proteinExistence type="predicted"/>
<evidence type="ECO:0000256" key="3">
    <source>
        <dbReference type="ARBA" id="ARBA00023140"/>
    </source>
</evidence>
<keyword evidence="7" id="KW-1185">Reference proteome</keyword>
<keyword evidence="3" id="KW-0576">Peroxisome</keyword>
<organism evidence="6 7">
    <name type="scientific">Halteria grandinella</name>
    <dbReference type="NCBI Taxonomy" id="5974"/>
    <lineage>
        <taxon>Eukaryota</taxon>
        <taxon>Sar</taxon>
        <taxon>Alveolata</taxon>
        <taxon>Ciliophora</taxon>
        <taxon>Intramacronucleata</taxon>
        <taxon>Spirotrichea</taxon>
        <taxon>Stichotrichia</taxon>
        <taxon>Sporadotrichida</taxon>
        <taxon>Halteriidae</taxon>
        <taxon>Halteria</taxon>
    </lineage>
</organism>
<keyword evidence="5" id="KW-1133">Transmembrane helix</keyword>
<keyword evidence="1" id="KW-0962">Peroxisome biogenesis</keyword>
<name>A0A8J8NJW0_HALGN</name>
<evidence type="ECO:0000313" key="6">
    <source>
        <dbReference type="EMBL" id="TNV76493.1"/>
    </source>
</evidence>
<evidence type="ECO:0000313" key="7">
    <source>
        <dbReference type="Proteomes" id="UP000785679"/>
    </source>
</evidence>
<sequence length="252" mass="28783">MQPVSDLIENSLKLINTQLGRDKTCRFVQYFVKFIVPIIAARGPHMADTKDRLEKLQSNMSLTRKVLRFGKPLPLIKNIIDRLKTHEKTPVRNVLLRTISDIFLALYFLSDHPLYFQRIGFVKLDKSWVDFIDYWNNIFWLVECIIDIYCDLCDLYHIDKEIKNLSCQVQQQKLAAIAGSDSKLSTVGGIDVKLKIRELQAKKLLLILSIVRGSADVPVIFHFMGNPNITSGMGGFFGTISSSVSLYTLWGK</sequence>
<keyword evidence="2 5" id="KW-0472">Membrane</keyword>
<keyword evidence="5" id="KW-0812">Transmembrane</keyword>